<dbReference type="InterPro" id="IPR020843">
    <property type="entry name" value="ER"/>
</dbReference>
<dbReference type="CDD" id="cd08278">
    <property type="entry name" value="benzyl_alcohol_DH"/>
    <property type="match status" value="1"/>
</dbReference>
<proteinExistence type="inferred from homology"/>
<evidence type="ECO:0000313" key="9">
    <source>
        <dbReference type="Proteomes" id="UP000077519"/>
    </source>
</evidence>
<dbReference type="AlphaFoldDB" id="A0A177YJ35"/>
<evidence type="ECO:0000256" key="5">
    <source>
        <dbReference type="ARBA" id="ARBA00023002"/>
    </source>
</evidence>
<organism evidence="8 9">
    <name type="scientific">Rhodococcoides kyotonense</name>
    <dbReference type="NCBI Taxonomy" id="398843"/>
    <lineage>
        <taxon>Bacteria</taxon>
        <taxon>Bacillati</taxon>
        <taxon>Actinomycetota</taxon>
        <taxon>Actinomycetes</taxon>
        <taxon>Mycobacteriales</taxon>
        <taxon>Nocardiaceae</taxon>
        <taxon>Rhodococcoides</taxon>
    </lineage>
</organism>
<dbReference type="Gene3D" id="3.40.50.720">
    <property type="entry name" value="NAD(P)-binding Rossmann-like Domain"/>
    <property type="match status" value="1"/>
</dbReference>
<sequence length="364" mass="37618">MVTARALISRDPLSPFSIESVQIDDPRSDEILVRMRATGICHTDLVARAAGSRTRPVLLGHEGAGVVETVGSRVTGIRPGDHVVLTYRRCGACANCAQGRPAYCHRGGVLNQFGTRADGSPRVTSGSGPVADGFFGQSSFAEMALTTQDNTIVVDRDVDLAVAAPLGCSVQTGAGAVMNVLRPEPSDSFVVHGAGGVGMAAVLAAVATGVGTICVVETSGARRALALDLGATHVFDPADVDVVEALRDVTGGGVTHALDTTGVADVVADAIAALGFGGTLVTVGLGKGTVRLDLLDTVIAGKTVRGCLEGDSIPEQFVPVLTALLRDGRLPVDRLVSSYHWRDIDAAVDDHRDGKTVKPVLLWE</sequence>
<keyword evidence="4 6" id="KW-0862">Zinc</keyword>
<dbReference type="PROSITE" id="PS00059">
    <property type="entry name" value="ADH_ZINC"/>
    <property type="match status" value="1"/>
</dbReference>
<dbReference type="EMBL" id="LVHI01000009">
    <property type="protein sequence ID" value="OAK55547.1"/>
    <property type="molecule type" value="Genomic_DNA"/>
</dbReference>
<comment type="similarity">
    <text evidence="2 6">Belongs to the zinc-containing alcohol dehydrogenase family.</text>
</comment>
<reference evidence="8 9" key="1">
    <citation type="submission" date="2016-03" db="EMBL/GenBank/DDBJ databases">
        <title>Genome sequence of Rhodococcus kyotonensis KB10.</title>
        <authorList>
            <person name="Jeong H."/>
            <person name="Hong C.E."/>
            <person name="Jo S.H."/>
            <person name="Park J.M."/>
        </authorList>
    </citation>
    <scope>NUCLEOTIDE SEQUENCE [LARGE SCALE GENOMIC DNA]</scope>
    <source>
        <strain evidence="8 9">KB10</strain>
    </source>
</reference>
<keyword evidence="5" id="KW-0560">Oxidoreductase</keyword>
<gene>
    <name evidence="8" type="ORF">A3K89_19535</name>
</gene>
<dbReference type="SMART" id="SM00829">
    <property type="entry name" value="PKS_ER"/>
    <property type="match status" value="1"/>
</dbReference>
<comment type="caution">
    <text evidence="8">The sequence shown here is derived from an EMBL/GenBank/DDBJ whole genome shotgun (WGS) entry which is preliminary data.</text>
</comment>
<feature type="domain" description="Enoyl reductase (ER)" evidence="7">
    <location>
        <begin position="11"/>
        <end position="361"/>
    </location>
</feature>
<evidence type="ECO:0000259" key="7">
    <source>
        <dbReference type="SMART" id="SM00829"/>
    </source>
</evidence>
<dbReference type="GO" id="GO:0008270">
    <property type="term" value="F:zinc ion binding"/>
    <property type="evidence" value="ECO:0007669"/>
    <property type="project" value="InterPro"/>
</dbReference>
<evidence type="ECO:0000313" key="8">
    <source>
        <dbReference type="EMBL" id="OAK55547.1"/>
    </source>
</evidence>
<dbReference type="PANTHER" id="PTHR43350">
    <property type="entry name" value="NAD-DEPENDENT ALCOHOL DEHYDROGENASE"/>
    <property type="match status" value="1"/>
</dbReference>
<dbReference type="GO" id="GO:0016491">
    <property type="term" value="F:oxidoreductase activity"/>
    <property type="evidence" value="ECO:0007669"/>
    <property type="project" value="UniProtKB-KW"/>
</dbReference>
<dbReference type="InterPro" id="IPR011032">
    <property type="entry name" value="GroES-like_sf"/>
</dbReference>
<accession>A0A177YJ35</accession>
<protein>
    <submittedName>
        <fullName evidence="8">Aryl-alcohol dehydrogenase</fullName>
    </submittedName>
</protein>
<keyword evidence="3 6" id="KW-0479">Metal-binding</keyword>
<dbReference type="InterPro" id="IPR013154">
    <property type="entry name" value="ADH-like_N"/>
</dbReference>
<name>A0A177YJ35_9NOCA</name>
<evidence type="ECO:0000256" key="6">
    <source>
        <dbReference type="RuleBase" id="RU361277"/>
    </source>
</evidence>
<dbReference type="PANTHER" id="PTHR43350:SF21">
    <property type="entry name" value="S-NITROSOMYCOTHIOL REDUCTASE MSCR"/>
    <property type="match status" value="1"/>
</dbReference>
<dbReference type="InterPro" id="IPR013149">
    <property type="entry name" value="ADH-like_C"/>
</dbReference>
<dbReference type="InterPro" id="IPR036291">
    <property type="entry name" value="NAD(P)-bd_dom_sf"/>
</dbReference>
<dbReference type="Gene3D" id="3.90.180.10">
    <property type="entry name" value="Medium-chain alcohol dehydrogenases, catalytic domain"/>
    <property type="match status" value="1"/>
</dbReference>
<dbReference type="SUPFAM" id="SSF51735">
    <property type="entry name" value="NAD(P)-binding Rossmann-fold domains"/>
    <property type="match status" value="1"/>
</dbReference>
<evidence type="ECO:0000256" key="4">
    <source>
        <dbReference type="ARBA" id="ARBA00022833"/>
    </source>
</evidence>
<evidence type="ECO:0000256" key="3">
    <source>
        <dbReference type="ARBA" id="ARBA00022723"/>
    </source>
</evidence>
<keyword evidence="9" id="KW-1185">Reference proteome</keyword>
<evidence type="ECO:0000256" key="1">
    <source>
        <dbReference type="ARBA" id="ARBA00001947"/>
    </source>
</evidence>
<dbReference type="Pfam" id="PF00107">
    <property type="entry name" value="ADH_zinc_N"/>
    <property type="match status" value="1"/>
</dbReference>
<comment type="cofactor">
    <cofactor evidence="1 6">
        <name>Zn(2+)</name>
        <dbReference type="ChEBI" id="CHEBI:29105"/>
    </cofactor>
</comment>
<dbReference type="InterPro" id="IPR002328">
    <property type="entry name" value="ADH_Zn_CS"/>
</dbReference>
<dbReference type="SUPFAM" id="SSF50129">
    <property type="entry name" value="GroES-like"/>
    <property type="match status" value="1"/>
</dbReference>
<dbReference type="Pfam" id="PF08240">
    <property type="entry name" value="ADH_N"/>
    <property type="match status" value="1"/>
</dbReference>
<dbReference type="Proteomes" id="UP000077519">
    <property type="component" value="Unassembled WGS sequence"/>
</dbReference>
<evidence type="ECO:0000256" key="2">
    <source>
        <dbReference type="ARBA" id="ARBA00008072"/>
    </source>
</evidence>